<dbReference type="SMART" id="SM00382">
    <property type="entry name" value="AAA"/>
    <property type="match status" value="1"/>
</dbReference>
<dbReference type="SUPFAM" id="SSF52540">
    <property type="entry name" value="P-loop containing nucleoside triphosphate hydrolases"/>
    <property type="match status" value="1"/>
</dbReference>
<keyword evidence="5" id="KW-0029">Amino-acid transport</keyword>
<feature type="domain" description="ABC transporter" evidence="6">
    <location>
        <begin position="2"/>
        <end position="235"/>
    </location>
</feature>
<dbReference type="InterPro" id="IPR003439">
    <property type="entry name" value="ABC_transporter-like_ATP-bd"/>
</dbReference>
<evidence type="ECO:0000313" key="7">
    <source>
        <dbReference type="EMBL" id="MCT8974313.1"/>
    </source>
</evidence>
<dbReference type="Proteomes" id="UP001320898">
    <property type="component" value="Unassembled WGS sequence"/>
</dbReference>
<dbReference type="InterPro" id="IPR017871">
    <property type="entry name" value="ABC_transporter-like_CS"/>
</dbReference>
<dbReference type="InterPro" id="IPR027417">
    <property type="entry name" value="P-loop_NTPase"/>
</dbReference>
<dbReference type="InterPro" id="IPR052156">
    <property type="entry name" value="BCAA_Transport_ATP-bd_LivF"/>
</dbReference>
<proteinExistence type="inferred from homology"/>
<evidence type="ECO:0000259" key="6">
    <source>
        <dbReference type="PROSITE" id="PS50893"/>
    </source>
</evidence>
<dbReference type="GO" id="GO:0015658">
    <property type="term" value="F:branched-chain amino acid transmembrane transporter activity"/>
    <property type="evidence" value="ECO:0007669"/>
    <property type="project" value="TreeGrafter"/>
</dbReference>
<accession>A0AAW5R2W2</accession>
<dbReference type="PROSITE" id="PS00211">
    <property type="entry name" value="ABC_TRANSPORTER_1"/>
    <property type="match status" value="1"/>
</dbReference>
<gene>
    <name evidence="7" type="ORF">MUB46_20795</name>
</gene>
<comment type="caution">
    <text evidence="7">The sequence shown here is derived from an EMBL/GenBank/DDBJ whole genome shotgun (WGS) entry which is preliminary data.</text>
</comment>
<dbReference type="GO" id="GO:0015807">
    <property type="term" value="P:L-amino acid transport"/>
    <property type="evidence" value="ECO:0007669"/>
    <property type="project" value="TreeGrafter"/>
</dbReference>
<name>A0AAW5R2W2_9HYPH</name>
<comment type="similarity">
    <text evidence="1">Belongs to the ABC transporter superfamily.</text>
</comment>
<dbReference type="RefSeq" id="WP_261617897.1">
    <property type="nucleotide sequence ID" value="NZ_JALIDZ010000011.1"/>
</dbReference>
<dbReference type="EMBL" id="JALIDZ010000011">
    <property type="protein sequence ID" value="MCT8974313.1"/>
    <property type="molecule type" value="Genomic_DNA"/>
</dbReference>
<dbReference type="GO" id="GO:0016887">
    <property type="term" value="F:ATP hydrolysis activity"/>
    <property type="evidence" value="ECO:0007669"/>
    <property type="project" value="InterPro"/>
</dbReference>
<sequence length="235" mass="25718">MLEIKDIVVRYGRREVIHGLSLSVGEGEVVTLVGSNGAGKTTTLKSISGLLRPVSGSIVFDGERIDTMQPHEIIAHGVVQVPEGRLLFPEMSVTEHIELGAIRAREGGRSYSERVDWIHEMFPILLERRDQKAGTLSGGQQQMLAIARGLMANPRCLMLDEPSLGLAPVMVDQLADAIRNLHETGISILLVEQRVDLALRLAQRGYVLETGRVVLEDRADALLEDPRVKAAYLGA</sequence>
<keyword evidence="4 7" id="KW-0067">ATP-binding</keyword>
<organism evidence="7 8">
    <name type="scientific">Microbaculum marinisediminis</name>
    <dbReference type="NCBI Taxonomy" id="2931392"/>
    <lineage>
        <taxon>Bacteria</taxon>
        <taxon>Pseudomonadati</taxon>
        <taxon>Pseudomonadota</taxon>
        <taxon>Alphaproteobacteria</taxon>
        <taxon>Hyphomicrobiales</taxon>
        <taxon>Tepidamorphaceae</taxon>
        <taxon>Microbaculum</taxon>
    </lineage>
</organism>
<protein>
    <submittedName>
        <fullName evidence="7">ABC transporter ATP-binding protein</fullName>
    </submittedName>
</protein>
<evidence type="ECO:0000256" key="4">
    <source>
        <dbReference type="ARBA" id="ARBA00022840"/>
    </source>
</evidence>
<dbReference type="Pfam" id="PF00005">
    <property type="entry name" value="ABC_tran"/>
    <property type="match status" value="1"/>
</dbReference>
<dbReference type="GO" id="GO:0005524">
    <property type="term" value="F:ATP binding"/>
    <property type="evidence" value="ECO:0007669"/>
    <property type="project" value="UniProtKB-KW"/>
</dbReference>
<reference evidence="7 8" key="1">
    <citation type="submission" date="2022-04" db="EMBL/GenBank/DDBJ databases">
        <authorList>
            <person name="Ye Y.-Q."/>
            <person name="Du Z.-J."/>
        </authorList>
    </citation>
    <scope>NUCLEOTIDE SEQUENCE [LARGE SCALE GENOMIC DNA]</scope>
    <source>
        <strain evidence="7 8">A6E488</strain>
    </source>
</reference>
<evidence type="ECO:0000256" key="3">
    <source>
        <dbReference type="ARBA" id="ARBA00022741"/>
    </source>
</evidence>
<dbReference type="InterPro" id="IPR003593">
    <property type="entry name" value="AAA+_ATPase"/>
</dbReference>
<dbReference type="CDD" id="cd03224">
    <property type="entry name" value="ABC_TM1139_LivF_branched"/>
    <property type="match status" value="1"/>
</dbReference>
<dbReference type="PROSITE" id="PS50893">
    <property type="entry name" value="ABC_TRANSPORTER_2"/>
    <property type="match status" value="1"/>
</dbReference>
<keyword evidence="8" id="KW-1185">Reference proteome</keyword>
<keyword evidence="2" id="KW-0813">Transport</keyword>
<evidence type="ECO:0000313" key="8">
    <source>
        <dbReference type="Proteomes" id="UP001320898"/>
    </source>
</evidence>
<evidence type="ECO:0000256" key="2">
    <source>
        <dbReference type="ARBA" id="ARBA00022448"/>
    </source>
</evidence>
<dbReference type="PANTHER" id="PTHR43820:SF4">
    <property type="entry name" value="HIGH-AFFINITY BRANCHED-CHAIN AMINO ACID TRANSPORT ATP-BINDING PROTEIN LIVF"/>
    <property type="match status" value="1"/>
</dbReference>
<evidence type="ECO:0000256" key="1">
    <source>
        <dbReference type="ARBA" id="ARBA00005417"/>
    </source>
</evidence>
<dbReference type="AlphaFoldDB" id="A0AAW5R2W2"/>
<keyword evidence="3" id="KW-0547">Nucleotide-binding</keyword>
<dbReference type="Gene3D" id="3.40.50.300">
    <property type="entry name" value="P-loop containing nucleotide triphosphate hydrolases"/>
    <property type="match status" value="1"/>
</dbReference>
<evidence type="ECO:0000256" key="5">
    <source>
        <dbReference type="ARBA" id="ARBA00022970"/>
    </source>
</evidence>
<dbReference type="PANTHER" id="PTHR43820">
    <property type="entry name" value="HIGH-AFFINITY BRANCHED-CHAIN AMINO ACID TRANSPORT ATP-BINDING PROTEIN LIVF"/>
    <property type="match status" value="1"/>
</dbReference>